<evidence type="ECO:0000256" key="2">
    <source>
        <dbReference type="ARBA" id="ARBA00022448"/>
    </source>
</evidence>
<keyword evidence="3 8" id="KW-0812">Transmembrane</keyword>
<dbReference type="InterPro" id="IPR013525">
    <property type="entry name" value="ABC2_TM"/>
</dbReference>
<dbReference type="SMART" id="SM00382">
    <property type="entry name" value="AAA"/>
    <property type="match status" value="1"/>
</dbReference>
<feature type="transmembrane region" description="Helical" evidence="8">
    <location>
        <begin position="986"/>
        <end position="1006"/>
    </location>
</feature>
<dbReference type="PANTHER" id="PTHR48041:SF139">
    <property type="entry name" value="PROTEIN SCARLET"/>
    <property type="match status" value="1"/>
</dbReference>
<dbReference type="Gene3D" id="1.10.3680.10">
    <property type="entry name" value="TerB-like"/>
    <property type="match status" value="1"/>
</dbReference>
<dbReference type="Gene3D" id="3.40.50.300">
    <property type="entry name" value="P-loop containing nucleotide triphosphate hydrolases"/>
    <property type="match status" value="1"/>
</dbReference>
<keyword evidence="6 8" id="KW-1133">Transmembrane helix</keyword>
<evidence type="ECO:0000256" key="6">
    <source>
        <dbReference type="ARBA" id="ARBA00022989"/>
    </source>
</evidence>
<evidence type="ECO:0000259" key="9">
    <source>
        <dbReference type="PROSITE" id="PS50893"/>
    </source>
</evidence>
<reference evidence="10" key="1">
    <citation type="submission" date="2023-06" db="EMBL/GenBank/DDBJ databases">
        <title>Cytophagales bacterium Strain LB-30, isolated from soil.</title>
        <authorList>
            <person name="Liu B."/>
        </authorList>
    </citation>
    <scope>NUCLEOTIDE SEQUENCE</scope>
    <source>
        <strain evidence="10">LB-30</strain>
    </source>
</reference>
<organism evidence="10 11">
    <name type="scientific">Shiella aurantiaca</name>
    <dbReference type="NCBI Taxonomy" id="3058365"/>
    <lineage>
        <taxon>Bacteria</taxon>
        <taxon>Pseudomonadati</taxon>
        <taxon>Bacteroidota</taxon>
        <taxon>Cytophagia</taxon>
        <taxon>Cytophagales</taxon>
        <taxon>Shiellaceae</taxon>
        <taxon>Shiella</taxon>
    </lineage>
</organism>
<feature type="transmembrane region" description="Helical" evidence="8">
    <location>
        <begin position="582"/>
        <end position="601"/>
    </location>
</feature>
<dbReference type="InterPro" id="IPR007791">
    <property type="entry name" value="DjlA_N"/>
</dbReference>
<feature type="transmembrane region" description="Helical" evidence="8">
    <location>
        <begin position="622"/>
        <end position="640"/>
    </location>
</feature>
<dbReference type="RefSeq" id="WP_320005482.1">
    <property type="nucleotide sequence ID" value="NZ_JAUHJS010000009.1"/>
</dbReference>
<feature type="domain" description="ABC transporter" evidence="9">
    <location>
        <begin position="250"/>
        <end position="490"/>
    </location>
</feature>
<feature type="transmembrane region" description="Helical" evidence="8">
    <location>
        <begin position="727"/>
        <end position="748"/>
    </location>
</feature>
<name>A0ABT8F990_9BACT</name>
<protein>
    <submittedName>
        <fullName evidence="10">ATP-binding cassette domain-containing protein</fullName>
    </submittedName>
</protein>
<dbReference type="InterPro" id="IPR017871">
    <property type="entry name" value="ABC_transporter-like_CS"/>
</dbReference>
<comment type="subcellular location">
    <subcellularLocation>
        <location evidence="1">Membrane</location>
        <topology evidence="1">Multi-pass membrane protein</topology>
    </subcellularLocation>
</comment>
<comment type="caution">
    <text evidence="10">The sequence shown here is derived from an EMBL/GenBank/DDBJ whole genome shotgun (WGS) entry which is preliminary data.</text>
</comment>
<evidence type="ECO:0000313" key="10">
    <source>
        <dbReference type="EMBL" id="MDN4166943.1"/>
    </source>
</evidence>
<evidence type="ECO:0000256" key="4">
    <source>
        <dbReference type="ARBA" id="ARBA00022741"/>
    </source>
</evidence>
<dbReference type="PANTHER" id="PTHR48041">
    <property type="entry name" value="ABC TRANSPORTER G FAMILY MEMBER 28"/>
    <property type="match status" value="1"/>
</dbReference>
<dbReference type="EMBL" id="JAUHJS010000009">
    <property type="protein sequence ID" value="MDN4166943.1"/>
    <property type="molecule type" value="Genomic_DNA"/>
</dbReference>
<feature type="transmembrane region" description="Helical" evidence="8">
    <location>
        <begin position="660"/>
        <end position="685"/>
    </location>
</feature>
<keyword evidence="11" id="KW-1185">Reference proteome</keyword>
<evidence type="ECO:0000313" key="11">
    <source>
        <dbReference type="Proteomes" id="UP001168552"/>
    </source>
</evidence>
<proteinExistence type="predicted"/>
<dbReference type="GO" id="GO:0005524">
    <property type="term" value="F:ATP binding"/>
    <property type="evidence" value="ECO:0007669"/>
    <property type="project" value="UniProtKB-KW"/>
</dbReference>
<evidence type="ECO:0000256" key="8">
    <source>
        <dbReference type="SAM" id="Phobius"/>
    </source>
</evidence>
<evidence type="ECO:0000256" key="3">
    <source>
        <dbReference type="ARBA" id="ARBA00022692"/>
    </source>
</evidence>
<keyword evidence="7 8" id="KW-0472">Membrane</keyword>
<dbReference type="SUPFAM" id="SSF52540">
    <property type="entry name" value="P-loop containing nucleoside triphosphate hydrolases"/>
    <property type="match status" value="1"/>
</dbReference>
<keyword evidence="4" id="KW-0547">Nucleotide-binding</keyword>
<dbReference type="Pfam" id="PF05099">
    <property type="entry name" value="TerB"/>
    <property type="match status" value="1"/>
</dbReference>
<dbReference type="Pfam" id="PF01061">
    <property type="entry name" value="ABC2_membrane"/>
    <property type="match status" value="1"/>
</dbReference>
<dbReference type="InterPro" id="IPR029024">
    <property type="entry name" value="TerB-like"/>
</dbReference>
<sequence length="1023" mass="117195">MSEEILKALTQLFAIITKQDGGVTEKERNFVVSYFQQELDQDSVKEYLELYDQFVGYNTPEESEDGKKEKKLTSVRDSVKTLAICKKINKTLTQKQKVVVLIKILELVGSDKNFTPQRMEIIDTISTVFNIEKDEFKLIEGFVLQESSKDLDFENILIVRHEPLDVEKLKYVHADLHGEIIFMKVPSVDMYFVKYMGPDENVMNGFIMKNNQVYLFSHGSTIKTMKGNALYYSDLISQFMSAFKATKLSFNAINLEYKFPNGGIGLRNINISEGPGKLIGIMGASGAGKTTLLNVLAGMNEPSSGELKINGFNVFTEKDNIQGVIGYVAQDDLLIEELTVYQNLYYNAKLCFAGMSEAELDKRVMDVLTSLGLEQRKDLRVGSVLDKTISGGQRKRLNIALELIREPSVMFVDEPTSGLSSRDSENVIDLLKELTLKGKLIFVVIHQPSSDIYKMFDKMYIMDTGGYPIFYGNPVEAVTYFKSATNQVDKDRGQCPTCGNVNPEQIFNIIEAKVVDEYGQFTNKRKVNPMQWHEQYEQLFKVPIVPEETEAPPKGLDIPSKIKQTKIFTVRDTLAKISNKQYLLINLLEAPVLAIILAFIIRYKTGAGDESYVFRFNENIPAFLLMSIIVALFMGLSVSAEEIIRDRKILKRESFLNLSWGSYIFSKLIILFVLSAIQTLTYVIIGNMILEVQGMTLSFWLVLFTVSCFANVLGLNVSSAFNSAVTVYILIPLLLIPQMILSGLLFSFDKLNNLISTKGKVPIVADFMASRWAYEALAVEQFIHNDFEEPYYELEKEEMMADFKASYVEKKLREKVQYIGQNKDNEDPETRERVLDDLTIVKNTLERESFREGLDNLNLEVGLTLEGFSKEFEKSLNKYLDAMRSHYLDQYNFAVKKKETLILYFENDESFDYKLNEYKDKYYNESMADLVRNLNVKDRIIEFEGRLIQQIDPVFHEPAFPNHALDYRTHFFAPKKHFVGQLIPTFTFNMAVIWLMTIILCVSLYFELFKKFLESFGKIKLKK</sequence>
<keyword evidence="2" id="KW-0813">Transport</keyword>
<dbReference type="InterPro" id="IPR027417">
    <property type="entry name" value="P-loop_NTPase"/>
</dbReference>
<dbReference type="InterPro" id="IPR003439">
    <property type="entry name" value="ABC_transporter-like_ATP-bd"/>
</dbReference>
<keyword evidence="5 10" id="KW-0067">ATP-binding</keyword>
<dbReference type="PROSITE" id="PS00211">
    <property type="entry name" value="ABC_TRANSPORTER_1"/>
    <property type="match status" value="1"/>
</dbReference>
<evidence type="ECO:0000256" key="7">
    <source>
        <dbReference type="ARBA" id="ARBA00023136"/>
    </source>
</evidence>
<dbReference type="Pfam" id="PF00005">
    <property type="entry name" value="ABC_tran"/>
    <property type="match status" value="1"/>
</dbReference>
<dbReference type="Proteomes" id="UP001168552">
    <property type="component" value="Unassembled WGS sequence"/>
</dbReference>
<dbReference type="InterPro" id="IPR003593">
    <property type="entry name" value="AAA+_ATPase"/>
</dbReference>
<evidence type="ECO:0000256" key="1">
    <source>
        <dbReference type="ARBA" id="ARBA00004141"/>
    </source>
</evidence>
<dbReference type="InterPro" id="IPR050352">
    <property type="entry name" value="ABCG_transporters"/>
</dbReference>
<feature type="transmembrane region" description="Helical" evidence="8">
    <location>
        <begin position="697"/>
        <end position="715"/>
    </location>
</feature>
<dbReference type="PROSITE" id="PS50893">
    <property type="entry name" value="ABC_TRANSPORTER_2"/>
    <property type="match status" value="1"/>
</dbReference>
<accession>A0ABT8F990</accession>
<dbReference type="SUPFAM" id="SSF158682">
    <property type="entry name" value="TerB-like"/>
    <property type="match status" value="1"/>
</dbReference>
<gene>
    <name evidence="10" type="ORF">QWY31_15635</name>
</gene>
<evidence type="ECO:0000256" key="5">
    <source>
        <dbReference type="ARBA" id="ARBA00022840"/>
    </source>
</evidence>